<comment type="caution">
    <text evidence="2">The sequence shown here is derived from an EMBL/GenBank/DDBJ whole genome shotgun (WGS) entry which is preliminary data.</text>
</comment>
<dbReference type="SUPFAM" id="SSF56731">
    <property type="entry name" value="DNA primase core"/>
    <property type="match status" value="1"/>
</dbReference>
<dbReference type="GO" id="GO:0016779">
    <property type="term" value="F:nucleotidyltransferase activity"/>
    <property type="evidence" value="ECO:0007669"/>
    <property type="project" value="UniProtKB-KW"/>
</dbReference>
<gene>
    <name evidence="2" type="primary">dnaG_2</name>
    <name evidence="2" type="ORF">ACRB68_21000</name>
</gene>
<feature type="domain" description="Toprim" evidence="1">
    <location>
        <begin position="336"/>
        <end position="423"/>
    </location>
</feature>
<dbReference type="Pfam" id="PF08275">
    <property type="entry name" value="DNAG_N"/>
    <property type="match status" value="1"/>
</dbReference>
<dbReference type="SMART" id="SM00493">
    <property type="entry name" value="TOPRIM"/>
    <property type="match status" value="1"/>
</dbReference>
<dbReference type="Proteomes" id="UP000487268">
    <property type="component" value="Unassembled WGS sequence"/>
</dbReference>
<organism evidence="2 3">
    <name type="scientific">Actinomadura macrotermitis</name>
    <dbReference type="NCBI Taxonomy" id="2585200"/>
    <lineage>
        <taxon>Bacteria</taxon>
        <taxon>Bacillati</taxon>
        <taxon>Actinomycetota</taxon>
        <taxon>Actinomycetes</taxon>
        <taxon>Streptosporangiales</taxon>
        <taxon>Thermomonosporaceae</taxon>
        <taxon>Actinomadura</taxon>
    </lineage>
</organism>
<keyword evidence="2" id="KW-0808">Transferase</keyword>
<dbReference type="PANTHER" id="PTHR30313:SF2">
    <property type="entry name" value="DNA PRIMASE"/>
    <property type="match status" value="1"/>
</dbReference>
<dbReference type="RefSeq" id="WP_153531878.1">
    <property type="nucleotide sequence ID" value="NZ_WEGH01000001.1"/>
</dbReference>
<reference evidence="2 3" key="1">
    <citation type="submission" date="2019-10" db="EMBL/GenBank/DDBJ databases">
        <title>Actinomadura rubteroloni sp. nov. and Actinomadura macrotermitis sp. nov., isolated from the gut of fungus growing-termite Macrotermes natalensis.</title>
        <authorList>
            <person name="Benndorf R."/>
            <person name="Martin K."/>
            <person name="Kuefner M."/>
            <person name="De Beer W."/>
            <person name="Kaster A.-K."/>
            <person name="Vollmers J."/>
            <person name="Poulsen M."/>
            <person name="Beemelmanns C."/>
        </authorList>
    </citation>
    <scope>NUCLEOTIDE SEQUENCE [LARGE SCALE GENOMIC DNA]</scope>
    <source>
        <strain evidence="2 3">RB68</strain>
    </source>
</reference>
<dbReference type="InterPro" id="IPR013264">
    <property type="entry name" value="DNAG_N"/>
</dbReference>
<dbReference type="PROSITE" id="PS50880">
    <property type="entry name" value="TOPRIM"/>
    <property type="match status" value="1"/>
</dbReference>
<dbReference type="InterPro" id="IPR037068">
    <property type="entry name" value="DNA_primase_core_N_sf"/>
</dbReference>
<accession>A0A7K0BSB4</accession>
<dbReference type="OrthoDB" id="9803773at2"/>
<evidence type="ECO:0000313" key="3">
    <source>
        <dbReference type="Proteomes" id="UP000487268"/>
    </source>
</evidence>
<dbReference type="PANTHER" id="PTHR30313">
    <property type="entry name" value="DNA PRIMASE"/>
    <property type="match status" value="1"/>
</dbReference>
<protein>
    <submittedName>
        <fullName evidence="2">DNA primase</fullName>
        <ecNumber evidence="2">2.7.7.-</ecNumber>
    </submittedName>
</protein>
<dbReference type="InterPro" id="IPR006171">
    <property type="entry name" value="TOPRIM_dom"/>
</dbReference>
<dbReference type="GO" id="GO:0005737">
    <property type="term" value="C:cytoplasm"/>
    <property type="evidence" value="ECO:0007669"/>
    <property type="project" value="TreeGrafter"/>
</dbReference>
<dbReference type="InterPro" id="IPR050219">
    <property type="entry name" value="DnaG_primase"/>
</dbReference>
<dbReference type="Gene3D" id="3.40.1360.10">
    <property type="match status" value="1"/>
</dbReference>
<dbReference type="AlphaFoldDB" id="A0A7K0BSB4"/>
<keyword evidence="3" id="KW-1185">Reference proteome</keyword>
<dbReference type="Gene3D" id="3.90.980.10">
    <property type="entry name" value="DNA primase, catalytic core, N-terminal domain"/>
    <property type="match status" value="1"/>
</dbReference>
<proteinExistence type="predicted"/>
<name>A0A7K0BSB4_9ACTN</name>
<dbReference type="EMBL" id="WEGH01000001">
    <property type="protein sequence ID" value="MQY04051.1"/>
    <property type="molecule type" value="Genomic_DNA"/>
</dbReference>
<dbReference type="GO" id="GO:0006269">
    <property type="term" value="P:DNA replication, synthesis of primer"/>
    <property type="evidence" value="ECO:0007669"/>
    <property type="project" value="TreeGrafter"/>
</dbReference>
<keyword evidence="2" id="KW-0548">Nucleotidyltransferase</keyword>
<dbReference type="Pfam" id="PF13155">
    <property type="entry name" value="Toprim_2"/>
    <property type="match status" value="1"/>
</dbReference>
<evidence type="ECO:0000313" key="2">
    <source>
        <dbReference type="EMBL" id="MQY04051.1"/>
    </source>
</evidence>
<sequence>MPEDVVVLRDLADHQAARLRDGTLPWTWWLEHAARHGRYGFTGTLLIAAQWRAATDVRSYEEWQAAGRQVRKGETGIRVLTRSGGARAVFDVAQTTGLPLPDTGLTARQAWERLAAEAARRGLPVRADDDAAALAHRLAHELAGGHLVARSVAFVVLARLGQAPPPPAFPSPATWADARLGDRVLRLARILHARVTDPSGDLMSAAHRFFRARLRDDWVPGYLAERGFGRSVQRLWQIGYAPPGPRALLDHLRGLGHTDAAVIEAGLARPSGLDTFRDRAMFALRAPDGMIAGFIGRRRDDGPGPKYLNGPNTSLFRKGELLYGLPEAAPRLAQGARPVLVEGPLDAIAINLAAARDHAAVATCGVSLTPAQLAALARAADLPRTGLLVALDGDTAGRSGAVRAWRTLAAVPGPVDAVVFPGGHDPADVLHAGGRPAVRRALRAPSRLLDLVVDDTAGDPGPGNEQRLAALRAAAAVLATAPPAEVPRQIARLAARLEVSAELATEALIAAVSP</sequence>
<dbReference type="EC" id="2.7.7.-" evidence="2"/>
<evidence type="ECO:0000259" key="1">
    <source>
        <dbReference type="PROSITE" id="PS50880"/>
    </source>
</evidence>